<accession>A0ACC3CU24</accession>
<dbReference type="Proteomes" id="UP001186974">
    <property type="component" value="Unassembled WGS sequence"/>
</dbReference>
<proteinExistence type="predicted"/>
<gene>
    <name evidence="1" type="ORF">LTS18_000802</name>
</gene>
<protein>
    <submittedName>
        <fullName evidence="1">Uncharacterized protein</fullName>
    </submittedName>
</protein>
<comment type="caution">
    <text evidence="1">The sequence shown here is derived from an EMBL/GenBank/DDBJ whole genome shotgun (WGS) entry which is preliminary data.</text>
</comment>
<keyword evidence="2" id="KW-1185">Reference proteome</keyword>
<name>A0ACC3CU24_9PEZI</name>
<organism evidence="1 2">
    <name type="scientific">Coniosporium uncinatum</name>
    <dbReference type="NCBI Taxonomy" id="93489"/>
    <lineage>
        <taxon>Eukaryota</taxon>
        <taxon>Fungi</taxon>
        <taxon>Dikarya</taxon>
        <taxon>Ascomycota</taxon>
        <taxon>Pezizomycotina</taxon>
        <taxon>Dothideomycetes</taxon>
        <taxon>Dothideomycetes incertae sedis</taxon>
        <taxon>Coniosporium</taxon>
    </lineage>
</organism>
<evidence type="ECO:0000313" key="2">
    <source>
        <dbReference type="Proteomes" id="UP001186974"/>
    </source>
</evidence>
<sequence length="330" mass="36381">VIAYLLYRTAKILVLSAGVLPGLILFAPIFIVGKLISIQKAREALAASTVKIQARDVMATWKLLIAMALAPILYTFYNILLAYWTHYNRVQGYVPDWVPLWAIFVTGYIIFPAVTFAALRFGEIGMDIFKSLRPLAMSLLPGNRMVKLRKKRAALAAEVTDLINTLGPEVFPDFERARIVASDETEEAAKIDQISKKEHYRLADSEPGSPGGPNAGASIGGQTSMQGQLPRNESFKNLSNIPFFASRPATPKRDRSRSNSGGGFKLQGFSTLDSVGSFDEVRKRIGEEMRKRGRRRRSQGGDGQGQDEWETGSEGRPVTPGSDWGDKKDA</sequence>
<feature type="non-terminal residue" evidence="1">
    <location>
        <position position="1"/>
    </location>
</feature>
<evidence type="ECO:0000313" key="1">
    <source>
        <dbReference type="EMBL" id="KAK3044617.1"/>
    </source>
</evidence>
<dbReference type="EMBL" id="JAWDJW010011696">
    <property type="protein sequence ID" value="KAK3044617.1"/>
    <property type="molecule type" value="Genomic_DNA"/>
</dbReference>
<reference evidence="1" key="1">
    <citation type="submission" date="2024-09" db="EMBL/GenBank/DDBJ databases">
        <title>Black Yeasts Isolated from many extreme environments.</title>
        <authorList>
            <person name="Coleine C."/>
            <person name="Stajich J.E."/>
            <person name="Selbmann L."/>
        </authorList>
    </citation>
    <scope>NUCLEOTIDE SEQUENCE</scope>
    <source>
        <strain evidence="1">CCFEE 5737</strain>
    </source>
</reference>